<dbReference type="OrthoDB" id="1807727at2"/>
<dbReference type="CDD" id="cd06171">
    <property type="entry name" value="Sigma70_r4"/>
    <property type="match status" value="1"/>
</dbReference>
<evidence type="ECO:0000256" key="4">
    <source>
        <dbReference type="ARBA" id="ARBA00023163"/>
    </source>
</evidence>
<evidence type="ECO:0000256" key="2">
    <source>
        <dbReference type="ARBA" id="ARBA00023082"/>
    </source>
</evidence>
<dbReference type="SUPFAM" id="SSF88659">
    <property type="entry name" value="Sigma3 and sigma4 domains of RNA polymerase sigma factors"/>
    <property type="match status" value="1"/>
</dbReference>
<feature type="domain" description="RNA polymerase sigma-70 region 4" evidence="5">
    <location>
        <begin position="68"/>
        <end position="117"/>
    </location>
</feature>
<dbReference type="InterPro" id="IPR014284">
    <property type="entry name" value="RNA_pol_sigma-70_dom"/>
</dbReference>
<sequence>MAWFLTGLRHEAIRLAKKHKQLREHELLILNDLLSQGAENEMTEMLDTVAGTDDILAVVEDSVFLQEALTMLTPQQQKVITATVLEGRTEQEVAEQLGISQPVVHRLKERALNRLRKHFVLDEPTAK</sequence>
<dbReference type="PANTHER" id="PTHR30385">
    <property type="entry name" value="SIGMA FACTOR F FLAGELLAR"/>
    <property type="match status" value="1"/>
</dbReference>
<keyword evidence="2" id="KW-0731">Sigma factor</keyword>
<dbReference type="AlphaFoldDB" id="A0A6N7IR19"/>
<dbReference type="GO" id="GO:0016987">
    <property type="term" value="F:sigma factor activity"/>
    <property type="evidence" value="ECO:0007669"/>
    <property type="project" value="UniProtKB-KW"/>
</dbReference>
<keyword evidence="7" id="KW-1185">Reference proteome</keyword>
<dbReference type="GO" id="GO:0003677">
    <property type="term" value="F:DNA binding"/>
    <property type="evidence" value="ECO:0007669"/>
    <property type="project" value="UniProtKB-KW"/>
</dbReference>
<dbReference type="PANTHER" id="PTHR30385:SF4">
    <property type="entry name" value="RNA POLYMERASE SIGMA-E FACTOR"/>
    <property type="match status" value="1"/>
</dbReference>
<evidence type="ECO:0000259" key="5">
    <source>
        <dbReference type="Pfam" id="PF04545"/>
    </source>
</evidence>
<gene>
    <name evidence="6" type="ORF">GFC01_09630</name>
</gene>
<reference evidence="6 7" key="1">
    <citation type="submission" date="2019-10" db="EMBL/GenBank/DDBJ databases">
        <title>Comparative genomics of sulfur disproportionating microorganisms.</title>
        <authorList>
            <person name="Ward L.M."/>
            <person name="Bertran E."/>
            <person name="Johnston D."/>
        </authorList>
    </citation>
    <scope>NUCLEOTIDE SEQUENCE [LARGE SCALE GENOMIC DNA]</scope>
    <source>
        <strain evidence="6 7">DSM 14055</strain>
    </source>
</reference>
<dbReference type="Proteomes" id="UP000441717">
    <property type="component" value="Unassembled WGS sequence"/>
</dbReference>
<evidence type="ECO:0000313" key="7">
    <source>
        <dbReference type="Proteomes" id="UP000441717"/>
    </source>
</evidence>
<keyword evidence="1" id="KW-0805">Transcription regulation</keyword>
<evidence type="ECO:0000313" key="6">
    <source>
        <dbReference type="EMBL" id="MQL52516.1"/>
    </source>
</evidence>
<dbReference type="Pfam" id="PF04545">
    <property type="entry name" value="Sigma70_r4"/>
    <property type="match status" value="1"/>
</dbReference>
<protein>
    <submittedName>
        <fullName evidence="6">Sigma-70 family RNA polymerase sigma factor</fullName>
    </submittedName>
</protein>
<keyword evidence="3" id="KW-0238">DNA-binding</keyword>
<dbReference type="InterPro" id="IPR013324">
    <property type="entry name" value="RNA_pol_sigma_r3/r4-like"/>
</dbReference>
<dbReference type="NCBIfam" id="TIGR02937">
    <property type="entry name" value="sigma70-ECF"/>
    <property type="match status" value="1"/>
</dbReference>
<organism evidence="6 7">
    <name type="scientific">Desulfofundulus thermobenzoicus</name>
    <dbReference type="NCBI Taxonomy" id="29376"/>
    <lineage>
        <taxon>Bacteria</taxon>
        <taxon>Bacillati</taxon>
        <taxon>Bacillota</taxon>
        <taxon>Clostridia</taxon>
        <taxon>Eubacteriales</taxon>
        <taxon>Peptococcaceae</taxon>
        <taxon>Desulfofundulus</taxon>
    </lineage>
</organism>
<dbReference type="Gene3D" id="1.20.140.160">
    <property type="match status" value="1"/>
</dbReference>
<comment type="caution">
    <text evidence="6">The sequence shown here is derived from an EMBL/GenBank/DDBJ whole genome shotgun (WGS) entry which is preliminary data.</text>
</comment>
<evidence type="ECO:0000256" key="3">
    <source>
        <dbReference type="ARBA" id="ARBA00023125"/>
    </source>
</evidence>
<dbReference type="InterPro" id="IPR007630">
    <property type="entry name" value="RNA_pol_sigma70_r4"/>
</dbReference>
<dbReference type="GO" id="GO:0006352">
    <property type="term" value="P:DNA-templated transcription initiation"/>
    <property type="evidence" value="ECO:0007669"/>
    <property type="project" value="InterPro"/>
</dbReference>
<accession>A0A6N7IR19</accession>
<evidence type="ECO:0000256" key="1">
    <source>
        <dbReference type="ARBA" id="ARBA00023015"/>
    </source>
</evidence>
<dbReference type="EMBL" id="WHYR01000023">
    <property type="protein sequence ID" value="MQL52516.1"/>
    <property type="molecule type" value="Genomic_DNA"/>
</dbReference>
<proteinExistence type="predicted"/>
<dbReference type="RefSeq" id="WP_152946708.1">
    <property type="nucleotide sequence ID" value="NZ_WHYR01000023.1"/>
</dbReference>
<name>A0A6N7IR19_9FIRM</name>
<keyword evidence="4" id="KW-0804">Transcription</keyword>